<dbReference type="EMBL" id="QANS01000004">
    <property type="protein sequence ID" value="PTU31183.1"/>
    <property type="molecule type" value="Genomic_DNA"/>
</dbReference>
<evidence type="ECO:0000256" key="1">
    <source>
        <dbReference type="ARBA" id="ARBA00004162"/>
    </source>
</evidence>
<dbReference type="GO" id="GO:0015031">
    <property type="term" value="P:protein transport"/>
    <property type="evidence" value="ECO:0007669"/>
    <property type="project" value="UniProtKB-KW"/>
</dbReference>
<dbReference type="InterPro" id="IPR003400">
    <property type="entry name" value="ExbD"/>
</dbReference>
<evidence type="ECO:0000313" key="9">
    <source>
        <dbReference type="EMBL" id="PTU31183.1"/>
    </source>
</evidence>
<protein>
    <submittedName>
        <fullName evidence="9">Biopolymer transporter ExbD</fullName>
    </submittedName>
</protein>
<keyword evidence="7" id="KW-0653">Protein transport</keyword>
<comment type="caution">
    <text evidence="9">The sequence shown here is derived from an EMBL/GenBank/DDBJ whole genome shotgun (WGS) entry which is preliminary data.</text>
</comment>
<evidence type="ECO:0000256" key="2">
    <source>
        <dbReference type="ARBA" id="ARBA00005811"/>
    </source>
</evidence>
<keyword evidence="6" id="KW-0472">Membrane</keyword>
<evidence type="ECO:0000256" key="3">
    <source>
        <dbReference type="ARBA" id="ARBA00022475"/>
    </source>
</evidence>
<evidence type="ECO:0000256" key="6">
    <source>
        <dbReference type="ARBA" id="ARBA00023136"/>
    </source>
</evidence>
<dbReference type="AlphaFoldDB" id="A0A2T5MF31"/>
<name>A0A2T5MF31_9GAMM</name>
<evidence type="ECO:0000256" key="5">
    <source>
        <dbReference type="ARBA" id="ARBA00022989"/>
    </source>
</evidence>
<organism evidence="9 10">
    <name type="scientific">Stenotrophobium rhamnosiphilum</name>
    <dbReference type="NCBI Taxonomy" id="2029166"/>
    <lineage>
        <taxon>Bacteria</taxon>
        <taxon>Pseudomonadati</taxon>
        <taxon>Pseudomonadota</taxon>
        <taxon>Gammaproteobacteria</taxon>
        <taxon>Nevskiales</taxon>
        <taxon>Nevskiaceae</taxon>
        <taxon>Stenotrophobium</taxon>
    </lineage>
</organism>
<sequence>MRSRAVHLNLVSLIDVFAVLVFFLLLSASLAADRLNALGLDLPSPDQVPSQQEPQKVLSVVIRKDLLQVTDRTGAVTPIPNDAKGYDFNRLTATLVSIKQAQPSKDDITLLLEADVAYDVLVQTMDAARSLPKGVQIGENPSRDMFPQISIGDAPKAAGGKS</sequence>
<proteinExistence type="inferred from homology"/>
<keyword evidence="4 7" id="KW-0812">Transmembrane</keyword>
<gene>
    <name evidence="9" type="ORF">CJD38_11920</name>
</gene>
<evidence type="ECO:0000256" key="7">
    <source>
        <dbReference type="RuleBase" id="RU003879"/>
    </source>
</evidence>
<evidence type="ECO:0000256" key="4">
    <source>
        <dbReference type="ARBA" id="ARBA00022692"/>
    </source>
</evidence>
<accession>A0A2T5MF31</accession>
<keyword evidence="10" id="KW-1185">Reference proteome</keyword>
<dbReference type="Pfam" id="PF02472">
    <property type="entry name" value="ExbD"/>
    <property type="match status" value="1"/>
</dbReference>
<dbReference type="GO" id="GO:0005886">
    <property type="term" value="C:plasma membrane"/>
    <property type="evidence" value="ECO:0007669"/>
    <property type="project" value="UniProtKB-SubCell"/>
</dbReference>
<reference evidence="9 10" key="1">
    <citation type="submission" date="2018-04" db="EMBL/GenBank/DDBJ databases">
        <title>Novel species isolated from glacier.</title>
        <authorList>
            <person name="Liu Q."/>
            <person name="Xin Y.-H."/>
        </authorList>
    </citation>
    <scope>NUCLEOTIDE SEQUENCE [LARGE SCALE GENOMIC DNA]</scope>
    <source>
        <strain evidence="9 10">GT1R17</strain>
    </source>
</reference>
<comment type="similarity">
    <text evidence="2 7">Belongs to the ExbD/TolR family.</text>
</comment>
<dbReference type="GO" id="GO:0022857">
    <property type="term" value="F:transmembrane transporter activity"/>
    <property type="evidence" value="ECO:0007669"/>
    <property type="project" value="InterPro"/>
</dbReference>
<evidence type="ECO:0000256" key="8">
    <source>
        <dbReference type="SAM" id="MobiDB-lite"/>
    </source>
</evidence>
<dbReference type="PANTHER" id="PTHR30558">
    <property type="entry name" value="EXBD MEMBRANE COMPONENT OF PMF-DRIVEN MACROMOLECULE IMPORT SYSTEM"/>
    <property type="match status" value="1"/>
</dbReference>
<feature type="region of interest" description="Disordered" evidence="8">
    <location>
        <begin position="134"/>
        <end position="162"/>
    </location>
</feature>
<dbReference type="OrthoDB" id="9150865at2"/>
<evidence type="ECO:0000313" key="10">
    <source>
        <dbReference type="Proteomes" id="UP000244248"/>
    </source>
</evidence>
<keyword evidence="3" id="KW-1003">Cell membrane</keyword>
<comment type="subcellular location">
    <subcellularLocation>
        <location evidence="1">Cell membrane</location>
        <topology evidence="1">Single-pass membrane protein</topology>
    </subcellularLocation>
    <subcellularLocation>
        <location evidence="7">Cell membrane</location>
        <topology evidence="7">Single-pass type II membrane protein</topology>
    </subcellularLocation>
</comment>
<dbReference type="Proteomes" id="UP000244248">
    <property type="component" value="Unassembled WGS sequence"/>
</dbReference>
<keyword evidence="5" id="KW-1133">Transmembrane helix</keyword>
<keyword evidence="7" id="KW-0813">Transport</keyword>